<dbReference type="InterPro" id="IPR017441">
    <property type="entry name" value="Protein_kinase_ATP_BS"/>
</dbReference>
<gene>
    <name evidence="10" type="ORF">O6P43_024731</name>
</gene>
<feature type="region of interest" description="Disordered" evidence="8">
    <location>
        <begin position="317"/>
        <end position="341"/>
    </location>
</feature>
<comment type="similarity">
    <text evidence="7">Belongs to the protein kinase superfamily.</text>
</comment>
<dbReference type="CDD" id="cd13999">
    <property type="entry name" value="STKc_MAP3K-like"/>
    <property type="match status" value="1"/>
</dbReference>
<reference evidence="10" key="1">
    <citation type="journal article" date="2023" name="Science">
        <title>Elucidation of the pathway for biosynthesis of saponin adjuvants from the soapbark tree.</title>
        <authorList>
            <person name="Reed J."/>
            <person name="Orme A."/>
            <person name="El-Demerdash A."/>
            <person name="Owen C."/>
            <person name="Martin L.B.B."/>
            <person name="Misra R.C."/>
            <person name="Kikuchi S."/>
            <person name="Rejzek M."/>
            <person name="Martin A.C."/>
            <person name="Harkess A."/>
            <person name="Leebens-Mack J."/>
            <person name="Louveau T."/>
            <person name="Stephenson M.J."/>
            <person name="Osbourn A."/>
        </authorList>
    </citation>
    <scope>NUCLEOTIDE SEQUENCE</scope>
    <source>
        <strain evidence="10">S10</strain>
    </source>
</reference>
<dbReference type="PANTHER" id="PTHR44329:SF84">
    <property type="entry name" value="PROTEIN KINASE LIKE PROTEIN"/>
    <property type="match status" value="1"/>
</dbReference>
<keyword evidence="2" id="KW-0808">Transferase</keyword>
<evidence type="ECO:0000259" key="9">
    <source>
        <dbReference type="PROSITE" id="PS50011"/>
    </source>
</evidence>
<dbReference type="Gene3D" id="1.10.510.10">
    <property type="entry name" value="Transferase(Phosphotransferase) domain 1"/>
    <property type="match status" value="1"/>
</dbReference>
<dbReference type="InterPro" id="IPR008271">
    <property type="entry name" value="Ser/Thr_kinase_AS"/>
</dbReference>
<dbReference type="EMBL" id="JARAOO010000010">
    <property type="protein sequence ID" value="KAJ7952968.1"/>
    <property type="molecule type" value="Genomic_DNA"/>
</dbReference>
<accession>A0AAD7L7F2</accession>
<keyword evidence="11" id="KW-1185">Reference proteome</keyword>
<comment type="caution">
    <text evidence="10">The sequence shown here is derived from an EMBL/GenBank/DDBJ whole genome shotgun (WGS) entry which is preliminary data.</text>
</comment>
<organism evidence="10 11">
    <name type="scientific">Quillaja saponaria</name>
    <name type="common">Soap bark tree</name>
    <dbReference type="NCBI Taxonomy" id="32244"/>
    <lineage>
        <taxon>Eukaryota</taxon>
        <taxon>Viridiplantae</taxon>
        <taxon>Streptophyta</taxon>
        <taxon>Embryophyta</taxon>
        <taxon>Tracheophyta</taxon>
        <taxon>Spermatophyta</taxon>
        <taxon>Magnoliopsida</taxon>
        <taxon>eudicotyledons</taxon>
        <taxon>Gunneridae</taxon>
        <taxon>Pentapetalae</taxon>
        <taxon>rosids</taxon>
        <taxon>fabids</taxon>
        <taxon>Fabales</taxon>
        <taxon>Quillajaceae</taxon>
        <taxon>Quillaja</taxon>
    </lineage>
</organism>
<evidence type="ECO:0000256" key="8">
    <source>
        <dbReference type="SAM" id="MobiDB-lite"/>
    </source>
</evidence>
<dbReference type="InterPro" id="IPR000719">
    <property type="entry name" value="Prot_kinase_dom"/>
</dbReference>
<dbReference type="KEGG" id="qsa:O6P43_024731"/>
<dbReference type="PROSITE" id="PS00107">
    <property type="entry name" value="PROTEIN_KINASE_ATP"/>
    <property type="match status" value="1"/>
</dbReference>
<sequence>MWNGYRLMMDKDADNLVEEFVFDIDPSFLVDCRKLLIGERIGEGSHSTVYEGLFEMQPVAVKIIEPRTSEASRDLKENFEREVNLLARIEHENIVKFVGSTVEPYMMIITELMGGGTLQHYLRSISPARLDLDLSISFALDISRVMEYLHGHGIIHRDLKPGNILLSEDKKRVKLADFGLAREMVSGEMTCEAGTYRWMAPELFNREPTPKATKATKFYDHKADIYSFSIVLWTLLTNKIPFRGSYSIIAAFAMANNQRPSVDELPSDIIPLVESCWAADPRDRPEFVEITESLTTFFRNKCKPVIPPSDMIEIDNPRNTMELEESPSADTEKAESKVDNKSRKLKWSSLRFLKFFKLCKSCMSRRTQ</sequence>
<dbReference type="SUPFAM" id="SSF56112">
    <property type="entry name" value="Protein kinase-like (PK-like)"/>
    <property type="match status" value="1"/>
</dbReference>
<keyword evidence="5 6" id="KW-0067">ATP-binding</keyword>
<dbReference type="InterPro" id="IPR051681">
    <property type="entry name" value="Ser/Thr_Kinases-Pseudokinases"/>
</dbReference>
<dbReference type="PRINTS" id="PR00109">
    <property type="entry name" value="TYRKINASE"/>
</dbReference>
<dbReference type="InterPro" id="IPR011009">
    <property type="entry name" value="Kinase-like_dom_sf"/>
</dbReference>
<evidence type="ECO:0000256" key="1">
    <source>
        <dbReference type="ARBA" id="ARBA00022527"/>
    </source>
</evidence>
<evidence type="ECO:0000313" key="10">
    <source>
        <dbReference type="EMBL" id="KAJ7952968.1"/>
    </source>
</evidence>
<dbReference type="PANTHER" id="PTHR44329">
    <property type="entry name" value="SERINE/THREONINE-PROTEIN KINASE TNNI3K-RELATED"/>
    <property type="match status" value="1"/>
</dbReference>
<evidence type="ECO:0000256" key="6">
    <source>
        <dbReference type="PROSITE-ProRule" id="PRU10141"/>
    </source>
</evidence>
<feature type="domain" description="Protein kinase" evidence="9">
    <location>
        <begin position="35"/>
        <end position="298"/>
    </location>
</feature>
<keyword evidence="3 6" id="KW-0547">Nucleotide-binding</keyword>
<proteinExistence type="inferred from homology"/>
<evidence type="ECO:0000256" key="4">
    <source>
        <dbReference type="ARBA" id="ARBA00022777"/>
    </source>
</evidence>
<evidence type="ECO:0000313" key="11">
    <source>
        <dbReference type="Proteomes" id="UP001163823"/>
    </source>
</evidence>
<dbReference type="PROSITE" id="PS50011">
    <property type="entry name" value="PROTEIN_KINASE_DOM"/>
    <property type="match status" value="1"/>
</dbReference>
<dbReference type="PROSITE" id="PS00108">
    <property type="entry name" value="PROTEIN_KINASE_ST"/>
    <property type="match status" value="1"/>
</dbReference>
<dbReference type="SMART" id="SM00220">
    <property type="entry name" value="S_TKc"/>
    <property type="match status" value="1"/>
</dbReference>
<dbReference type="InterPro" id="IPR001245">
    <property type="entry name" value="Ser-Thr/Tyr_kinase_cat_dom"/>
</dbReference>
<dbReference type="Proteomes" id="UP001163823">
    <property type="component" value="Chromosome 10"/>
</dbReference>
<evidence type="ECO:0000256" key="5">
    <source>
        <dbReference type="ARBA" id="ARBA00022840"/>
    </source>
</evidence>
<keyword evidence="1 7" id="KW-0723">Serine/threonine-protein kinase</keyword>
<dbReference type="GO" id="GO:0004674">
    <property type="term" value="F:protein serine/threonine kinase activity"/>
    <property type="evidence" value="ECO:0007669"/>
    <property type="project" value="UniProtKB-KW"/>
</dbReference>
<feature type="binding site" evidence="6">
    <location>
        <position position="62"/>
    </location>
    <ligand>
        <name>ATP</name>
        <dbReference type="ChEBI" id="CHEBI:30616"/>
    </ligand>
</feature>
<dbReference type="AlphaFoldDB" id="A0AAD7L7F2"/>
<dbReference type="GO" id="GO:0005524">
    <property type="term" value="F:ATP binding"/>
    <property type="evidence" value="ECO:0007669"/>
    <property type="project" value="UniProtKB-UniRule"/>
</dbReference>
<protein>
    <submittedName>
        <fullName evidence="10">Protein kinase</fullName>
    </submittedName>
</protein>
<evidence type="ECO:0000256" key="7">
    <source>
        <dbReference type="RuleBase" id="RU000304"/>
    </source>
</evidence>
<feature type="compositionally biased region" description="Basic and acidic residues" evidence="8">
    <location>
        <begin position="330"/>
        <end position="341"/>
    </location>
</feature>
<evidence type="ECO:0000256" key="3">
    <source>
        <dbReference type="ARBA" id="ARBA00022741"/>
    </source>
</evidence>
<dbReference type="Pfam" id="PF07714">
    <property type="entry name" value="PK_Tyr_Ser-Thr"/>
    <property type="match status" value="1"/>
</dbReference>
<evidence type="ECO:0000256" key="2">
    <source>
        <dbReference type="ARBA" id="ARBA00022679"/>
    </source>
</evidence>
<name>A0AAD7L7F2_QUISA</name>
<keyword evidence="4 10" id="KW-0418">Kinase</keyword>